<evidence type="ECO:0000313" key="2">
    <source>
        <dbReference type="EMBL" id="SGZ40139.1"/>
    </source>
</evidence>
<dbReference type="Gene3D" id="1.10.510.10">
    <property type="entry name" value="Transferase(Phosphotransferase) domain 1"/>
    <property type="match status" value="1"/>
</dbReference>
<accession>A0A1L0B521</accession>
<dbReference type="InterPro" id="IPR051177">
    <property type="entry name" value="CIK-Related_Protein"/>
</dbReference>
<proteinExistence type="predicted"/>
<dbReference type="AlphaFoldDB" id="A0A1L0B521"/>
<dbReference type="SMART" id="SM00220">
    <property type="entry name" value="S_TKc"/>
    <property type="match status" value="1"/>
</dbReference>
<evidence type="ECO:0000313" key="3">
    <source>
        <dbReference type="Proteomes" id="UP000183365"/>
    </source>
</evidence>
<keyword evidence="3" id="KW-1185">Reference proteome</keyword>
<name>A0A1L0B521_9ASCO</name>
<feature type="domain" description="Protein kinase" evidence="1">
    <location>
        <begin position="18"/>
        <end position="309"/>
    </location>
</feature>
<dbReference type="GO" id="GO:0004672">
    <property type="term" value="F:protein kinase activity"/>
    <property type="evidence" value="ECO:0007669"/>
    <property type="project" value="InterPro"/>
</dbReference>
<organism evidence="2 3">
    <name type="scientific">Hanseniaspora guilliermondii</name>
    <dbReference type="NCBI Taxonomy" id="56406"/>
    <lineage>
        <taxon>Eukaryota</taxon>
        <taxon>Fungi</taxon>
        <taxon>Dikarya</taxon>
        <taxon>Ascomycota</taxon>
        <taxon>Saccharomycotina</taxon>
        <taxon>Saccharomycetes</taxon>
        <taxon>Saccharomycodales</taxon>
        <taxon>Saccharomycodaceae</taxon>
        <taxon>Hanseniaspora</taxon>
    </lineage>
</organism>
<dbReference type="Gene3D" id="3.30.200.20">
    <property type="entry name" value="Phosphorylase Kinase, domain 1"/>
    <property type="match status" value="1"/>
</dbReference>
<dbReference type="GO" id="GO:0005524">
    <property type="term" value="F:ATP binding"/>
    <property type="evidence" value="ECO:0007669"/>
    <property type="project" value="InterPro"/>
</dbReference>
<dbReference type="SUPFAM" id="SSF56112">
    <property type="entry name" value="Protein kinase-like (PK-like)"/>
    <property type="match status" value="1"/>
</dbReference>
<dbReference type="OrthoDB" id="79687at2759"/>
<reference evidence="3" key="1">
    <citation type="submission" date="2016-11" db="EMBL/GenBank/DDBJ databases">
        <authorList>
            <person name="Guldener U."/>
        </authorList>
    </citation>
    <scope>NUCLEOTIDE SEQUENCE [LARGE SCALE GENOMIC DNA]</scope>
</reference>
<evidence type="ECO:0000259" key="1">
    <source>
        <dbReference type="PROSITE" id="PS50011"/>
    </source>
</evidence>
<dbReference type="InterPro" id="IPR000719">
    <property type="entry name" value="Prot_kinase_dom"/>
</dbReference>
<dbReference type="EMBL" id="FQNF01000040">
    <property type="protein sequence ID" value="SGZ40139.1"/>
    <property type="molecule type" value="Genomic_DNA"/>
</dbReference>
<dbReference type="InterPro" id="IPR011009">
    <property type="entry name" value="Kinase-like_dom_sf"/>
</dbReference>
<sequence length="716" mass="83718">MFSSFASSSYKIDSNYRYKDIIKENYMTFWTIYEGESKKSNQKVSIFKFDKKKFESYVKDKESRKLTYKKIEEGITSLQKIKHPNFLNIIEPIEVHSSSFIFVSEYIMDNLRGKYGKKTTSNMNSENMTKNSVIFKKGVYELSKALDFMHNVMKKVMVSLNPDNVFIDLKGNWKIGSLFNISSINDSYYELDFFGDYEYGFNISYFAPEVVFSSKFYYQSDYFSLGLIVYFLAYGDDYFKIERNSVEYYKNDFKAFENKTLKIGYKNLFPLLVVNDTDHFFIRLVNTVLNRDISMRSESLLEWMTQEFNSDNGSGDNQLIKTLLFIEKGDFHSIAPERQLVFLNGLTNIWSQFNKSIVISQIVPLLTEILNMKLSMKSMENTNSQMVVVAFNLILDIGKDMLNQKEFIYHVYDQLIFEKLVLYEPIFGLLLQRIDVFQKGLNDDMFVDLLNNKLLKYFGKKYIVINADQVNIQAIVLERTFVECLISCPLFELSTCYTDSILLKLFSQTQSLKIKLLCLDVIKQFVELDKITVYQMNEKVLKLLENNKSDNAKVVMSIMEVLKTLTLSDDFYKNNKSILMERILPLLWKSSMSKNLTLNDYKCFQNVLNYVSRQIQELHIRDLKKDGPQNDTSNSVKSDFKDVVKTVDMNQSTNWIAMKEKEQLEKLNKASVIMKPKDEKTKKDDIDKSVLMSTKKQTSKITYDNAMGILQPKVKH</sequence>
<dbReference type="Pfam" id="PF00069">
    <property type="entry name" value="Pkinase"/>
    <property type="match status" value="1"/>
</dbReference>
<dbReference type="Proteomes" id="UP000183365">
    <property type="component" value="Unassembled WGS sequence"/>
</dbReference>
<dbReference type="PANTHER" id="PTHR12984:SF6">
    <property type="entry name" value="SCY1-LIKE PROTEIN 2"/>
    <property type="match status" value="1"/>
</dbReference>
<dbReference type="VEuPathDB" id="FungiDB:HGUI_02339"/>
<dbReference type="PANTHER" id="PTHR12984">
    <property type="entry name" value="SCY1-RELATED S/T PROTEIN KINASE-LIKE"/>
    <property type="match status" value="1"/>
</dbReference>
<protein>
    <recommendedName>
        <fullName evidence="1">Protein kinase domain-containing protein</fullName>
    </recommendedName>
</protein>
<dbReference type="PROSITE" id="PS50011">
    <property type="entry name" value="PROTEIN_KINASE_DOM"/>
    <property type="match status" value="1"/>
</dbReference>
<gene>
    <name evidence="2" type="ORF">HGUI_02339</name>
</gene>